<evidence type="ECO:0000313" key="1">
    <source>
        <dbReference type="EMBL" id="MBZ9613447.1"/>
    </source>
</evidence>
<accession>A0ABS7XD20</accession>
<gene>
    <name evidence="1" type="ORF">I4W93_017775</name>
</gene>
<dbReference type="EMBL" id="JAERPS020000007">
    <property type="protein sequence ID" value="MBZ9613447.1"/>
    <property type="molecule type" value="Genomic_DNA"/>
</dbReference>
<evidence type="ECO:0000313" key="2">
    <source>
        <dbReference type="Proteomes" id="UP000663814"/>
    </source>
</evidence>
<reference evidence="1 2" key="2">
    <citation type="submission" date="2021-08" db="EMBL/GenBank/DDBJ databases">
        <title>Rheinheimera aquimaris sp. nov., isolated from seawater of the East Sea in Korea.</title>
        <authorList>
            <person name="Kim K.H."/>
            <person name="Wenting R."/>
            <person name="Kim K.R."/>
            <person name="Jeon C.O."/>
        </authorList>
    </citation>
    <scope>NUCLEOTIDE SEQUENCE [LARGE SCALE GENOMIC DNA]</scope>
    <source>
        <strain evidence="1 2">MA-13</strain>
    </source>
</reference>
<keyword evidence="2" id="KW-1185">Reference proteome</keyword>
<proteinExistence type="predicted"/>
<dbReference type="RefSeq" id="WP_205312118.1">
    <property type="nucleotide sequence ID" value="NZ_JAERPS020000007.1"/>
</dbReference>
<protein>
    <submittedName>
        <fullName evidence="1">Uncharacterized protein</fullName>
    </submittedName>
</protein>
<comment type="caution">
    <text evidence="1">The sequence shown here is derived from an EMBL/GenBank/DDBJ whole genome shotgun (WGS) entry which is preliminary data.</text>
</comment>
<reference evidence="1 2" key="1">
    <citation type="submission" date="2020-12" db="EMBL/GenBank/DDBJ databases">
        <authorList>
            <person name="Ruan W."/>
            <person name="Khan S.A."/>
            <person name="Jeon C.O."/>
        </authorList>
    </citation>
    <scope>NUCLEOTIDE SEQUENCE [LARGE SCALE GENOMIC DNA]</scope>
    <source>
        <strain evidence="1 2">MA-13</strain>
    </source>
</reference>
<sequence length="132" mass="15205">MSDWEGLCDSMGWTNDEHATDKLIDYINHHNEEERYSKEEENYLLETGYKTVKEWSEIGRSVKNGVPGTYLRYAKIMVFSESDTVEIGLNSHHNSLSNKLHFQTFEKAITWAKSNPGKVITRSPTGNGYIEK</sequence>
<organism evidence="1 2">
    <name type="scientific">Rheinheimera maricola</name>
    <dbReference type="NCBI Taxonomy" id="2793282"/>
    <lineage>
        <taxon>Bacteria</taxon>
        <taxon>Pseudomonadati</taxon>
        <taxon>Pseudomonadota</taxon>
        <taxon>Gammaproteobacteria</taxon>
        <taxon>Chromatiales</taxon>
        <taxon>Chromatiaceae</taxon>
        <taxon>Rheinheimera</taxon>
    </lineage>
</organism>
<dbReference type="Proteomes" id="UP000663814">
    <property type="component" value="Unassembled WGS sequence"/>
</dbReference>
<name>A0ABS7XD20_9GAMM</name>